<dbReference type="Gene3D" id="3.40.50.150">
    <property type="entry name" value="Vaccinia Virus protein VP39"/>
    <property type="match status" value="1"/>
</dbReference>
<keyword evidence="2" id="KW-0489">Methyltransferase</keyword>
<name>A0A1Y6C6F2_9BACT</name>
<dbReference type="RefSeq" id="WP_132321288.1">
    <property type="nucleotide sequence ID" value="NZ_FWZT01000014.1"/>
</dbReference>
<dbReference type="GO" id="GO:0070043">
    <property type="term" value="F:rRNA (guanine-N7-)-methyltransferase activity"/>
    <property type="evidence" value="ECO:0007669"/>
    <property type="project" value="TreeGrafter"/>
</dbReference>
<evidence type="ECO:0000313" key="3">
    <source>
        <dbReference type="Proteomes" id="UP000192907"/>
    </source>
</evidence>
<dbReference type="Pfam" id="PF01170">
    <property type="entry name" value="UPF0020"/>
    <property type="match status" value="1"/>
</dbReference>
<dbReference type="AlphaFoldDB" id="A0A1Y6C6F2"/>
<dbReference type="InterPro" id="IPR000241">
    <property type="entry name" value="RlmKL-like_Mtase"/>
</dbReference>
<dbReference type="InterPro" id="IPR029063">
    <property type="entry name" value="SAM-dependent_MTases_sf"/>
</dbReference>
<protein>
    <submittedName>
        <fullName evidence="2">23S rRNA G2445 N2-methylase RlmL</fullName>
    </submittedName>
</protein>
<feature type="domain" description="Ribosomal RNA large subunit methyltransferase K/L-like methyltransferase" evidence="1">
    <location>
        <begin position="183"/>
        <end position="353"/>
    </location>
</feature>
<dbReference type="EMBL" id="FWZT01000014">
    <property type="protein sequence ID" value="SMF47983.1"/>
    <property type="molecule type" value="Genomic_DNA"/>
</dbReference>
<proteinExistence type="predicted"/>
<gene>
    <name evidence="2" type="ORF">SAMN06296036_114173</name>
</gene>
<evidence type="ECO:0000313" key="2">
    <source>
        <dbReference type="EMBL" id="SMF47983.1"/>
    </source>
</evidence>
<dbReference type="PANTHER" id="PTHR47313:SF1">
    <property type="entry name" value="RIBOSOMAL RNA LARGE SUBUNIT METHYLTRANSFERASE K_L"/>
    <property type="match status" value="1"/>
</dbReference>
<dbReference type="GO" id="GO:0008990">
    <property type="term" value="F:rRNA (guanine-N2-)-methyltransferase activity"/>
    <property type="evidence" value="ECO:0007669"/>
    <property type="project" value="TreeGrafter"/>
</dbReference>
<keyword evidence="2" id="KW-0808">Transferase</keyword>
<dbReference type="PANTHER" id="PTHR47313">
    <property type="entry name" value="RIBOSOMAL RNA LARGE SUBUNIT METHYLTRANSFERASE K/L"/>
    <property type="match status" value="1"/>
</dbReference>
<dbReference type="Gene3D" id="3.30.2130.30">
    <property type="match status" value="1"/>
</dbReference>
<organism evidence="2 3">
    <name type="scientific">Pseudobacteriovorax antillogorgiicola</name>
    <dbReference type="NCBI Taxonomy" id="1513793"/>
    <lineage>
        <taxon>Bacteria</taxon>
        <taxon>Pseudomonadati</taxon>
        <taxon>Bdellovibrionota</taxon>
        <taxon>Oligoflexia</taxon>
        <taxon>Oligoflexales</taxon>
        <taxon>Pseudobacteriovoracaceae</taxon>
        <taxon>Pseudobacteriovorax</taxon>
    </lineage>
</organism>
<dbReference type="OrthoDB" id="336435at2"/>
<dbReference type="Proteomes" id="UP000192907">
    <property type="component" value="Unassembled WGS sequence"/>
</dbReference>
<dbReference type="CDD" id="cd11715">
    <property type="entry name" value="THUMP_AdoMetMT"/>
    <property type="match status" value="1"/>
</dbReference>
<sequence length="406" mass="46156">MEKKFKKSILSKPQAFLIEPPAGLSQFCMEELKDLLQKRLYPSKYLEELTETDKYIHLTNTDFRTAIEVVFRSRLCRDLWFVLGDRHVGSFGELERVVAKLPWELFSDSGAAFNVDVQSFQSKLYHEGKVRELVAQTLGAHGMKLSTAKDGLCLRLLQTKNRLQILLSLAGEKLYKRGFKPHTATKAPLQETLAAGLLWPLRHHKYNRVLVPFAGSGTLGFEAIMQLKGYWPGSLGRTFHVESFPGTPQSTVDFLKAKSPITDPSSWDLAMDFIEMDLEQVKELQSNSSAFRQQLMIEQDFNVICDDFFKLDVSFQASERVLMPLNPPYGLRLGHGSEASYGFFARLAKRVLALSSKPQALQGFCMLPDEKSYSLFRQIIGGGYEQTVHINQGGRHVRVLYFSWEK</sequence>
<dbReference type="SUPFAM" id="SSF53335">
    <property type="entry name" value="S-adenosyl-L-methionine-dependent methyltransferases"/>
    <property type="match status" value="1"/>
</dbReference>
<accession>A0A1Y6C6F2</accession>
<reference evidence="3" key="1">
    <citation type="submission" date="2017-04" db="EMBL/GenBank/DDBJ databases">
        <authorList>
            <person name="Varghese N."/>
            <person name="Submissions S."/>
        </authorList>
    </citation>
    <scope>NUCLEOTIDE SEQUENCE [LARGE SCALE GENOMIC DNA]</scope>
    <source>
        <strain evidence="3">RKEM611</strain>
    </source>
</reference>
<keyword evidence="3" id="KW-1185">Reference proteome</keyword>
<dbReference type="STRING" id="1513793.SAMN06296036_114173"/>
<evidence type="ECO:0000259" key="1">
    <source>
        <dbReference type="Pfam" id="PF01170"/>
    </source>
</evidence>